<reference evidence="1 2" key="1">
    <citation type="submission" date="2017-11" db="EMBL/GenBank/DDBJ databases">
        <title>Genomic Encyclopedia of Archaeal and Bacterial Type Strains, Phase II (KMG-II): From Individual Species to Whole Genera.</title>
        <authorList>
            <person name="Goeker M."/>
        </authorList>
    </citation>
    <scope>NUCLEOTIDE SEQUENCE [LARGE SCALE GENOMIC DNA]</scope>
    <source>
        <strain evidence="1 2">DSM 16400</strain>
    </source>
</reference>
<protein>
    <submittedName>
        <fullName evidence="1">Uncharacterized protein</fullName>
    </submittedName>
</protein>
<dbReference type="RefSeq" id="WP_100388692.1">
    <property type="nucleotide sequence ID" value="NZ_BMZU01000001.1"/>
</dbReference>
<name>A0A2M9D8M4_9MICO</name>
<evidence type="ECO:0000313" key="1">
    <source>
        <dbReference type="EMBL" id="PJJ82061.1"/>
    </source>
</evidence>
<sequence>MEQLTPGAHSDPIVAPAPADKRGAWRAVASFRKLDGEEAQWELRAWGNTEDAARQAVIAGIDKERGTRVQTMGFDTKAVQKYIAASSHMHDLRQSLSAIDAAAGADKADTQRHLIVQAVSIYGRTWGSKVRGDLADYVQFSPDDSELTESIRILRNRFAVHSENTMTVTVPLFDLERLSDGSVELVKIRSMTFEQPLPRDFVERVREMIDSLIGRLTEALEVLKRQIFEEATDAMLAALFQRPELIQMRAVSADTWSPADRRPPFPSSRFRDVHILPGGDGATSATVT</sequence>
<dbReference type="Proteomes" id="UP000231742">
    <property type="component" value="Unassembled WGS sequence"/>
</dbReference>
<dbReference type="OrthoDB" id="5143091at2"/>
<proteinExistence type="predicted"/>
<dbReference type="AlphaFoldDB" id="A0A2M9D8M4"/>
<organism evidence="1 2">
    <name type="scientific">Salinibacterium amurskyense</name>
    <dbReference type="NCBI Taxonomy" id="205941"/>
    <lineage>
        <taxon>Bacteria</taxon>
        <taxon>Bacillati</taxon>
        <taxon>Actinomycetota</taxon>
        <taxon>Actinomycetes</taxon>
        <taxon>Micrococcales</taxon>
        <taxon>Microbacteriaceae</taxon>
        <taxon>Salinibacterium</taxon>
    </lineage>
</organism>
<comment type="caution">
    <text evidence="1">The sequence shown here is derived from an EMBL/GenBank/DDBJ whole genome shotgun (WGS) entry which is preliminary data.</text>
</comment>
<accession>A0A2M9D8M4</accession>
<evidence type="ECO:0000313" key="2">
    <source>
        <dbReference type="Proteomes" id="UP000231742"/>
    </source>
</evidence>
<gene>
    <name evidence="1" type="ORF">CLV85_1249</name>
</gene>
<keyword evidence="2" id="KW-1185">Reference proteome</keyword>
<dbReference type="EMBL" id="PGFH01000001">
    <property type="protein sequence ID" value="PJJ82061.1"/>
    <property type="molecule type" value="Genomic_DNA"/>
</dbReference>